<dbReference type="Pfam" id="PF01263">
    <property type="entry name" value="Aldose_epim"/>
    <property type="match status" value="1"/>
</dbReference>
<dbReference type="Proteomes" id="UP000619295">
    <property type="component" value="Unassembled WGS sequence"/>
</dbReference>
<evidence type="ECO:0000313" key="2">
    <source>
        <dbReference type="Proteomes" id="UP000619295"/>
    </source>
</evidence>
<dbReference type="GO" id="GO:0005975">
    <property type="term" value="P:carbohydrate metabolic process"/>
    <property type="evidence" value="ECO:0007669"/>
    <property type="project" value="InterPro"/>
</dbReference>
<comment type="caution">
    <text evidence="1">The sequence shown here is derived from an EMBL/GenBank/DDBJ whole genome shotgun (WGS) entry which is preliminary data.</text>
</comment>
<evidence type="ECO:0008006" key="3">
    <source>
        <dbReference type="Google" id="ProtNLM"/>
    </source>
</evidence>
<keyword evidence="2" id="KW-1185">Reference proteome</keyword>
<dbReference type="Gene3D" id="2.70.98.10">
    <property type="match status" value="1"/>
</dbReference>
<proteinExistence type="predicted"/>
<evidence type="ECO:0000313" key="1">
    <source>
        <dbReference type="EMBL" id="MBD3845357.1"/>
    </source>
</evidence>
<dbReference type="EMBL" id="JACXWY010000003">
    <property type="protein sequence ID" value="MBD3845357.1"/>
    <property type="molecule type" value="Genomic_DNA"/>
</dbReference>
<organism evidence="1 2">
    <name type="scientific">Bosea spartocytisi</name>
    <dbReference type="NCBI Taxonomy" id="2773451"/>
    <lineage>
        <taxon>Bacteria</taxon>
        <taxon>Pseudomonadati</taxon>
        <taxon>Pseudomonadota</taxon>
        <taxon>Alphaproteobacteria</taxon>
        <taxon>Hyphomicrobiales</taxon>
        <taxon>Boseaceae</taxon>
        <taxon>Bosea</taxon>
    </lineage>
</organism>
<dbReference type="RefSeq" id="WP_191123729.1">
    <property type="nucleotide sequence ID" value="NZ_JACXWY010000003.1"/>
</dbReference>
<dbReference type="SUPFAM" id="SSF74650">
    <property type="entry name" value="Galactose mutarotase-like"/>
    <property type="match status" value="1"/>
</dbReference>
<sequence length="321" mass="34769">MPIAMARISIAHSLILDIPMLELEAAGLKAMIVPEAGGIVSRLDWLGPDGRQHPLLRPSSDAPLSTASPIFSGTWALLPFANRAFGSVVDDGERRFLVPSNDPGGGGTIHGFGWQANWQVLRYDRSHTVLEHRRTDGPDPYRYRARQEISLGRDGMTIRLSIENEADTALPYGIGHHPWFPCAADTRLVMRAAGALVFGEAFRATGQQSFDDGGPYVAPKPFRRDEVTAWSFLDWDGTARIETPSTGLAVTLTASESLNCPVVWAPAGADFLCVEPQSHAIGAPSEPAARTAAPLKRLQPGETLEGWLRIAPEALAPQRQP</sequence>
<dbReference type="InterPro" id="IPR008183">
    <property type="entry name" value="Aldose_1/G6P_1-epimerase"/>
</dbReference>
<dbReference type="AlphaFoldDB" id="A0A927E701"/>
<dbReference type="GO" id="GO:0030246">
    <property type="term" value="F:carbohydrate binding"/>
    <property type="evidence" value="ECO:0007669"/>
    <property type="project" value="InterPro"/>
</dbReference>
<dbReference type="GO" id="GO:0016853">
    <property type="term" value="F:isomerase activity"/>
    <property type="evidence" value="ECO:0007669"/>
    <property type="project" value="InterPro"/>
</dbReference>
<reference evidence="1" key="1">
    <citation type="submission" date="2020-09" db="EMBL/GenBank/DDBJ databases">
        <title>Bosea spartocytisi sp. nov. a root nodule endophyte of Spartocytisus supranubius in the high mountain ecosystem fo the Teide National Park (Canary Islands, Spain).</title>
        <authorList>
            <person name="Pulido-Suarez L."/>
            <person name="Peix A."/>
            <person name="Igual J.M."/>
            <person name="Socas-Perez N."/>
            <person name="Velazquez E."/>
            <person name="Flores-Felix J.D."/>
            <person name="Leon-Barrios M."/>
        </authorList>
    </citation>
    <scope>NUCLEOTIDE SEQUENCE</scope>
    <source>
        <strain evidence="1">SSUT16</strain>
    </source>
</reference>
<dbReference type="InterPro" id="IPR014718">
    <property type="entry name" value="GH-type_carb-bd"/>
</dbReference>
<protein>
    <recommendedName>
        <fullName evidence="3">Aldose 1-epimerase</fullName>
    </recommendedName>
</protein>
<gene>
    <name evidence="1" type="ORF">IED13_06595</name>
</gene>
<accession>A0A927E701</accession>
<name>A0A927E701_9HYPH</name>
<dbReference type="InterPro" id="IPR011013">
    <property type="entry name" value="Gal_mutarotase_sf_dom"/>
</dbReference>